<comment type="caution">
    <text evidence="2">The sequence shown here is derived from an EMBL/GenBank/DDBJ whole genome shotgun (WGS) entry which is preliminary data.</text>
</comment>
<dbReference type="PATRIC" id="fig|883079.3.peg.2130"/>
<sequence length="162" mass="18611">MGCRHVSQASWADAVNPAPLDSSMNAQERALLAMDVAWVEWRSEFRRKLFNDGILGRPMRSVFEADMIFSIVAHHALLGRPVTLKELATYFGMIATPATVSRHVDDMEQGGLVERRLDTNDRRRMFLVPTRRLEGLGHEFQQARLRIMRENGFVWSNNNNKE</sequence>
<dbReference type="HOGENOM" id="CLU_132470_0_0_5"/>
<feature type="domain" description="HTH marR-type" evidence="1">
    <location>
        <begin position="75"/>
        <end position="124"/>
    </location>
</feature>
<name>K8NZX6_9BRAD</name>
<dbReference type="InterPro" id="IPR011991">
    <property type="entry name" value="ArsR-like_HTH"/>
</dbReference>
<dbReference type="GO" id="GO:0003700">
    <property type="term" value="F:DNA-binding transcription factor activity"/>
    <property type="evidence" value="ECO:0007669"/>
    <property type="project" value="InterPro"/>
</dbReference>
<dbReference type="Pfam" id="PF12802">
    <property type="entry name" value="MarR_2"/>
    <property type="match status" value="1"/>
</dbReference>
<dbReference type="Gene3D" id="1.10.10.10">
    <property type="entry name" value="Winged helix-like DNA-binding domain superfamily/Winged helix DNA-binding domain"/>
    <property type="match status" value="1"/>
</dbReference>
<evidence type="ECO:0000259" key="1">
    <source>
        <dbReference type="Pfam" id="PF12802"/>
    </source>
</evidence>
<keyword evidence="3" id="KW-1185">Reference proteome</keyword>
<dbReference type="InterPro" id="IPR036388">
    <property type="entry name" value="WH-like_DNA-bd_sf"/>
</dbReference>
<accession>K8NZX6</accession>
<dbReference type="CDD" id="cd00090">
    <property type="entry name" value="HTH_ARSR"/>
    <property type="match status" value="1"/>
</dbReference>
<proteinExistence type="predicted"/>
<evidence type="ECO:0000313" key="2">
    <source>
        <dbReference type="EMBL" id="EKS35887.1"/>
    </source>
</evidence>
<dbReference type="SUPFAM" id="SSF46785">
    <property type="entry name" value="Winged helix' DNA-binding domain"/>
    <property type="match status" value="1"/>
</dbReference>
<dbReference type="EMBL" id="AGWY01000008">
    <property type="protein sequence ID" value="EKS35887.1"/>
    <property type="molecule type" value="Genomic_DNA"/>
</dbReference>
<reference evidence="2 3" key="1">
    <citation type="submission" date="2012-04" db="EMBL/GenBank/DDBJ databases">
        <title>The Genome Sequence of Afipia clevelandensis ATCC 49720.</title>
        <authorList>
            <consortium name="The Broad Institute Genome Sequencing Platform"/>
            <person name="Earl A."/>
            <person name="Ward D."/>
            <person name="Feldgarden M."/>
            <person name="Gevers D."/>
            <person name="Huys G."/>
            <person name="Walker B."/>
            <person name="Young S.K."/>
            <person name="Zeng Q."/>
            <person name="Gargeya S."/>
            <person name="Fitzgerald M."/>
            <person name="Haas B."/>
            <person name="Abouelleil A."/>
            <person name="Alvarado L."/>
            <person name="Arachchi H.M."/>
            <person name="Berlin A."/>
            <person name="Chapman S.B."/>
            <person name="Goldberg J."/>
            <person name="Griggs A."/>
            <person name="Gujja S."/>
            <person name="Hansen M."/>
            <person name="Howarth C."/>
            <person name="Imamovic A."/>
            <person name="Larimer J."/>
            <person name="McCowen C."/>
            <person name="Montmayeur A."/>
            <person name="Murphy C."/>
            <person name="Neiman D."/>
            <person name="Pearson M."/>
            <person name="Priest M."/>
            <person name="Roberts A."/>
            <person name="Saif S."/>
            <person name="Shea T."/>
            <person name="Sisk P."/>
            <person name="Sykes S."/>
            <person name="Wortman J."/>
            <person name="Nusbaum C."/>
            <person name="Birren B."/>
        </authorList>
    </citation>
    <scope>NUCLEOTIDE SEQUENCE [LARGE SCALE GENOMIC DNA]</scope>
    <source>
        <strain evidence="2 3">ATCC 49720</strain>
    </source>
</reference>
<dbReference type="InterPro" id="IPR036390">
    <property type="entry name" value="WH_DNA-bd_sf"/>
</dbReference>
<dbReference type="InterPro" id="IPR000835">
    <property type="entry name" value="HTH_MarR-typ"/>
</dbReference>
<dbReference type="AlphaFoldDB" id="K8NZX6"/>
<gene>
    <name evidence="2" type="ORF">HMPREF9696_02099</name>
</gene>
<organism evidence="2 3">
    <name type="scientific">Afipia clevelandensis ATCC 49720</name>
    <dbReference type="NCBI Taxonomy" id="883079"/>
    <lineage>
        <taxon>Bacteria</taxon>
        <taxon>Pseudomonadati</taxon>
        <taxon>Pseudomonadota</taxon>
        <taxon>Alphaproteobacteria</taxon>
        <taxon>Hyphomicrobiales</taxon>
        <taxon>Nitrobacteraceae</taxon>
        <taxon>Afipia</taxon>
    </lineage>
</organism>
<protein>
    <recommendedName>
        <fullName evidence="1">HTH marR-type domain-containing protein</fullName>
    </recommendedName>
</protein>
<evidence type="ECO:0000313" key="3">
    <source>
        <dbReference type="Proteomes" id="UP000001095"/>
    </source>
</evidence>
<dbReference type="Proteomes" id="UP000001095">
    <property type="component" value="Unassembled WGS sequence"/>
</dbReference>